<evidence type="ECO:0000313" key="1">
    <source>
        <dbReference type="EMBL" id="GIY05608.1"/>
    </source>
</evidence>
<evidence type="ECO:0000313" key="2">
    <source>
        <dbReference type="Proteomes" id="UP001054837"/>
    </source>
</evidence>
<dbReference type="AlphaFoldDB" id="A0AAV4Q7C4"/>
<gene>
    <name evidence="1" type="ORF">CDAR_90971</name>
</gene>
<keyword evidence="2" id="KW-1185">Reference proteome</keyword>
<protein>
    <submittedName>
        <fullName evidence="1">Uncharacterized protein</fullName>
    </submittedName>
</protein>
<accession>A0AAV4Q7C4</accession>
<sequence>MREFEGTRKWSGYYSGQNCCAGSGNRENDVHWCTGKRYLQVGEQLSSHTVKKINAFSLSKTGHNMKKKTQPSSISSTSSVLLKLSDWDFETEGNFWLETTVRQKEKN</sequence>
<proteinExistence type="predicted"/>
<dbReference type="Proteomes" id="UP001054837">
    <property type="component" value="Unassembled WGS sequence"/>
</dbReference>
<name>A0AAV4Q7C4_9ARAC</name>
<comment type="caution">
    <text evidence="1">The sequence shown here is derived from an EMBL/GenBank/DDBJ whole genome shotgun (WGS) entry which is preliminary data.</text>
</comment>
<reference evidence="1 2" key="1">
    <citation type="submission" date="2021-06" db="EMBL/GenBank/DDBJ databases">
        <title>Caerostris darwini draft genome.</title>
        <authorList>
            <person name="Kono N."/>
            <person name="Arakawa K."/>
        </authorList>
    </citation>
    <scope>NUCLEOTIDE SEQUENCE [LARGE SCALE GENOMIC DNA]</scope>
</reference>
<organism evidence="1 2">
    <name type="scientific">Caerostris darwini</name>
    <dbReference type="NCBI Taxonomy" id="1538125"/>
    <lineage>
        <taxon>Eukaryota</taxon>
        <taxon>Metazoa</taxon>
        <taxon>Ecdysozoa</taxon>
        <taxon>Arthropoda</taxon>
        <taxon>Chelicerata</taxon>
        <taxon>Arachnida</taxon>
        <taxon>Araneae</taxon>
        <taxon>Araneomorphae</taxon>
        <taxon>Entelegynae</taxon>
        <taxon>Araneoidea</taxon>
        <taxon>Araneidae</taxon>
        <taxon>Caerostris</taxon>
    </lineage>
</organism>
<dbReference type="EMBL" id="BPLQ01004108">
    <property type="protein sequence ID" value="GIY05608.1"/>
    <property type="molecule type" value="Genomic_DNA"/>
</dbReference>